<comment type="caution">
    <text evidence="3">The sequence shown here is derived from an EMBL/GenBank/DDBJ whole genome shotgun (WGS) entry which is preliminary data.</text>
</comment>
<accession>A0A9P8C262</accession>
<sequence length="247" mass="26409">MAVVPLAYIPTLALLYQQAKLTPSCAADAPSPPSRSFNSRVGLIRGDITTFGVDAIVNAANNSLLGGEGVDGAIHRAAGRGLYEECRTLNGCSTGNSKITDAYNLPCKKVIHSVGPIFNSRREDLSKAKLESCYTTSLQLAVDNTCTSIAFSAISTGVYGYPSDIAAYVAINAVREFLETDAGEKIEKVIFCTFVQKDVDAYNRWLPQFFPATESDFEPSTAKDDDWEAVEGGESAENGPADVADTK</sequence>
<dbReference type="EMBL" id="MU251653">
    <property type="protein sequence ID" value="KAG9230667.1"/>
    <property type="molecule type" value="Genomic_DNA"/>
</dbReference>
<evidence type="ECO:0000313" key="3">
    <source>
        <dbReference type="EMBL" id="KAG9230667.1"/>
    </source>
</evidence>
<dbReference type="SUPFAM" id="SSF52949">
    <property type="entry name" value="Macro domain-like"/>
    <property type="match status" value="1"/>
</dbReference>
<evidence type="ECO:0000313" key="4">
    <source>
        <dbReference type="Proteomes" id="UP000824998"/>
    </source>
</evidence>
<dbReference type="Proteomes" id="UP000824998">
    <property type="component" value="Unassembled WGS sequence"/>
</dbReference>
<protein>
    <recommendedName>
        <fullName evidence="2">Macro domain-containing protein</fullName>
    </recommendedName>
</protein>
<evidence type="ECO:0000259" key="2">
    <source>
        <dbReference type="PROSITE" id="PS51154"/>
    </source>
</evidence>
<evidence type="ECO:0000256" key="1">
    <source>
        <dbReference type="SAM" id="MobiDB-lite"/>
    </source>
</evidence>
<dbReference type="AlphaFoldDB" id="A0A9P8C262"/>
<feature type="domain" description="Macro" evidence="2">
    <location>
        <begin position="28"/>
        <end position="210"/>
    </location>
</feature>
<proteinExistence type="predicted"/>
<dbReference type="PROSITE" id="PS51154">
    <property type="entry name" value="MACRO"/>
    <property type="match status" value="1"/>
</dbReference>
<name>A0A9P8C262_9HELO</name>
<keyword evidence="4" id="KW-1185">Reference proteome</keyword>
<dbReference type="PANTHER" id="PTHR11106:SF27">
    <property type="entry name" value="MACRO DOMAIN-CONTAINING PROTEIN"/>
    <property type="match status" value="1"/>
</dbReference>
<dbReference type="NCBIfam" id="NF001664">
    <property type="entry name" value="PRK00431.1-6"/>
    <property type="match status" value="1"/>
</dbReference>
<dbReference type="InterPro" id="IPR043472">
    <property type="entry name" value="Macro_dom-like"/>
</dbReference>
<dbReference type="Gene3D" id="3.40.220.10">
    <property type="entry name" value="Leucine Aminopeptidase, subunit E, domain 1"/>
    <property type="match status" value="1"/>
</dbReference>
<dbReference type="OrthoDB" id="6077599at2759"/>
<organism evidence="3 4">
    <name type="scientific">Amylocarpus encephaloides</name>
    <dbReference type="NCBI Taxonomy" id="45428"/>
    <lineage>
        <taxon>Eukaryota</taxon>
        <taxon>Fungi</taxon>
        <taxon>Dikarya</taxon>
        <taxon>Ascomycota</taxon>
        <taxon>Pezizomycotina</taxon>
        <taxon>Leotiomycetes</taxon>
        <taxon>Helotiales</taxon>
        <taxon>Helotiales incertae sedis</taxon>
        <taxon>Amylocarpus</taxon>
    </lineage>
</organism>
<dbReference type="PANTHER" id="PTHR11106">
    <property type="entry name" value="GANGLIOSIDE INDUCED DIFFERENTIATION ASSOCIATED PROTEIN 2-RELATED"/>
    <property type="match status" value="1"/>
</dbReference>
<dbReference type="SMART" id="SM00506">
    <property type="entry name" value="A1pp"/>
    <property type="match status" value="1"/>
</dbReference>
<dbReference type="CDD" id="cd02908">
    <property type="entry name" value="Macro_OAADPr_deacetylase"/>
    <property type="match status" value="1"/>
</dbReference>
<reference evidence="3" key="1">
    <citation type="journal article" date="2021" name="IMA Fungus">
        <title>Genomic characterization of three marine fungi, including Emericellopsis atlantica sp. nov. with signatures of a generalist lifestyle and marine biomass degradation.</title>
        <authorList>
            <person name="Hagestad O.C."/>
            <person name="Hou L."/>
            <person name="Andersen J.H."/>
            <person name="Hansen E.H."/>
            <person name="Altermark B."/>
            <person name="Li C."/>
            <person name="Kuhnert E."/>
            <person name="Cox R.J."/>
            <person name="Crous P.W."/>
            <person name="Spatafora J.W."/>
            <person name="Lail K."/>
            <person name="Amirebrahimi M."/>
            <person name="Lipzen A."/>
            <person name="Pangilinan J."/>
            <person name="Andreopoulos W."/>
            <person name="Hayes R.D."/>
            <person name="Ng V."/>
            <person name="Grigoriev I.V."/>
            <person name="Jackson S.A."/>
            <person name="Sutton T.D.S."/>
            <person name="Dobson A.D.W."/>
            <person name="Rama T."/>
        </authorList>
    </citation>
    <scope>NUCLEOTIDE SEQUENCE</scope>
    <source>
        <strain evidence="3">TRa018bII</strain>
    </source>
</reference>
<gene>
    <name evidence="3" type="ORF">BJ875DRAFT_507162</name>
</gene>
<feature type="region of interest" description="Disordered" evidence="1">
    <location>
        <begin position="215"/>
        <end position="247"/>
    </location>
</feature>
<dbReference type="InterPro" id="IPR002589">
    <property type="entry name" value="Macro_dom"/>
</dbReference>
<dbReference type="Pfam" id="PF01661">
    <property type="entry name" value="Macro"/>
    <property type="match status" value="1"/>
</dbReference>